<protein>
    <submittedName>
        <fullName evidence="7">ATP-binding cassette domain-containing protein</fullName>
    </submittedName>
</protein>
<evidence type="ECO:0000256" key="4">
    <source>
        <dbReference type="ARBA" id="ARBA00022741"/>
    </source>
</evidence>
<dbReference type="eggNOG" id="COG1131">
    <property type="taxonomic scope" value="Bacteria"/>
</dbReference>
<dbReference type="PANTHER" id="PTHR42711:SF5">
    <property type="entry name" value="ABC TRANSPORTER ATP-BINDING PROTEIN NATA"/>
    <property type="match status" value="1"/>
</dbReference>
<keyword evidence="5 7" id="KW-0067">ATP-binding</keyword>
<dbReference type="Gene3D" id="3.40.50.300">
    <property type="entry name" value="P-loop containing nucleotide triphosphate hydrolases"/>
    <property type="match status" value="1"/>
</dbReference>
<dbReference type="PANTHER" id="PTHR42711">
    <property type="entry name" value="ABC TRANSPORTER ATP-BINDING PROTEIN"/>
    <property type="match status" value="1"/>
</dbReference>
<dbReference type="RefSeq" id="WP_004580331.1">
    <property type="nucleotide sequence ID" value="NZ_AP028878.1"/>
</dbReference>
<evidence type="ECO:0000256" key="5">
    <source>
        <dbReference type="ARBA" id="ARBA00022840"/>
    </source>
</evidence>
<reference evidence="7 8" key="1">
    <citation type="journal article" date="2013" name="Genome Announc.">
        <title>Genome Sequence of the Polycyclic Aromatic Hydrocarbon-Degrading Bacterium Strain Marinobacter nanhaiticus D15-8WT.</title>
        <authorList>
            <person name="Cui Z."/>
            <person name="Gao W."/>
            <person name="Li Q."/>
            <person name="Xu G."/>
            <person name="Zheng L."/>
        </authorList>
    </citation>
    <scope>NUCLEOTIDE SEQUENCE [LARGE SCALE GENOMIC DNA]</scope>
    <source>
        <strain evidence="7 8">D15-8W</strain>
    </source>
</reference>
<dbReference type="InterPro" id="IPR003593">
    <property type="entry name" value="AAA+_ATPase"/>
</dbReference>
<evidence type="ECO:0000256" key="3">
    <source>
        <dbReference type="ARBA" id="ARBA00022458"/>
    </source>
</evidence>
<dbReference type="InterPro" id="IPR003439">
    <property type="entry name" value="ABC_transporter-like_ATP-bd"/>
</dbReference>
<evidence type="ECO:0000259" key="6">
    <source>
        <dbReference type="PROSITE" id="PS50893"/>
    </source>
</evidence>
<dbReference type="PATRIC" id="fig|626887.3.peg.2370"/>
<keyword evidence="2" id="KW-0813">Transport</keyword>
<evidence type="ECO:0000313" key="8">
    <source>
        <dbReference type="Proteomes" id="UP000013165"/>
    </source>
</evidence>
<keyword evidence="3" id="KW-0536">Nodulation</keyword>
<evidence type="ECO:0000313" key="7">
    <source>
        <dbReference type="EMBL" id="ENO16041.1"/>
    </source>
</evidence>
<proteinExistence type="inferred from homology"/>
<keyword evidence="4" id="KW-0547">Nucleotide-binding</keyword>
<dbReference type="HOGENOM" id="CLU_000604_1_2_6"/>
<dbReference type="GO" id="GO:0005524">
    <property type="term" value="F:ATP binding"/>
    <property type="evidence" value="ECO:0007669"/>
    <property type="project" value="UniProtKB-KW"/>
</dbReference>
<dbReference type="InterPro" id="IPR022467">
    <property type="entry name" value="ABC_transprt_ATP-bd_su_PQQ"/>
</dbReference>
<dbReference type="Proteomes" id="UP000013165">
    <property type="component" value="Unassembled WGS sequence"/>
</dbReference>
<organism evidence="7 8">
    <name type="scientific">Marinobacter nanhaiticus D15-8W</name>
    <dbReference type="NCBI Taxonomy" id="626887"/>
    <lineage>
        <taxon>Bacteria</taxon>
        <taxon>Pseudomonadati</taxon>
        <taxon>Pseudomonadota</taxon>
        <taxon>Gammaproteobacteria</taxon>
        <taxon>Pseudomonadales</taxon>
        <taxon>Marinobacteraceae</taxon>
        <taxon>Marinobacter</taxon>
    </lineage>
</organism>
<dbReference type="Pfam" id="PF00005">
    <property type="entry name" value="ABC_tran"/>
    <property type="match status" value="1"/>
</dbReference>
<dbReference type="SUPFAM" id="SSF52540">
    <property type="entry name" value="P-loop containing nucleoside triphosphate hydrolases"/>
    <property type="match status" value="1"/>
</dbReference>
<dbReference type="STRING" id="626887.J057_11831"/>
<dbReference type="SMART" id="SM00382">
    <property type="entry name" value="AAA"/>
    <property type="match status" value="1"/>
</dbReference>
<evidence type="ECO:0000256" key="2">
    <source>
        <dbReference type="ARBA" id="ARBA00022448"/>
    </source>
</evidence>
<comment type="similarity">
    <text evidence="1">Belongs to the ABC transporter superfamily.</text>
</comment>
<comment type="caution">
    <text evidence="7">The sequence shown here is derived from an EMBL/GenBank/DDBJ whole genome shotgun (WGS) entry which is preliminary data.</text>
</comment>
<dbReference type="PROSITE" id="PS50893">
    <property type="entry name" value="ABC_TRANSPORTER_2"/>
    <property type="match status" value="1"/>
</dbReference>
<feature type="domain" description="ABC transporter" evidence="6">
    <location>
        <begin position="3"/>
        <end position="233"/>
    </location>
</feature>
<evidence type="ECO:0000256" key="1">
    <source>
        <dbReference type="ARBA" id="ARBA00005417"/>
    </source>
</evidence>
<dbReference type="NCBIfam" id="TIGR03864">
    <property type="entry name" value="PQQ_ABC_ATP"/>
    <property type="match status" value="1"/>
</dbReference>
<keyword evidence="8" id="KW-1185">Reference proteome</keyword>
<name>N6WWQ1_9GAMM</name>
<dbReference type="InterPro" id="IPR027417">
    <property type="entry name" value="P-loop_NTPase"/>
</dbReference>
<gene>
    <name evidence="7" type="ORF">J057_11831</name>
</gene>
<dbReference type="OrthoDB" id="9775490at2"/>
<accession>N6WWQ1</accession>
<dbReference type="AlphaFoldDB" id="N6WWQ1"/>
<dbReference type="EMBL" id="APLQ01000011">
    <property type="protein sequence ID" value="ENO16041.1"/>
    <property type="molecule type" value="Genomic_DNA"/>
</dbReference>
<dbReference type="GO" id="GO:0016887">
    <property type="term" value="F:ATP hydrolysis activity"/>
    <property type="evidence" value="ECO:0007669"/>
    <property type="project" value="InterPro"/>
</dbReference>
<dbReference type="InterPro" id="IPR050763">
    <property type="entry name" value="ABC_transporter_ATP-binding"/>
</dbReference>
<sequence>MTIEVDRVSFQYGRRPVLREVSFDLTPGAFHAMLGPNGAGKSTLFGLITRLLALQSGDIKLRGRSLREQPAAAMQEIGVVFQQNALDLDLTVRQNLMYHAALHGMARKAARQRCDAELARFDLTERANDSVRQLNGGHRRRVEIARALLHHPSLLLLDEPTVGLDVPSRKALNAHVRRLCADDGLTVLWATHLIEEVEPQDRILILHEGQLLADGHGDAICQAQGQPTLADTFQALTGESQHRADTASQT</sequence>